<proteinExistence type="predicted"/>
<dbReference type="EMBL" id="BGZK01000150">
    <property type="protein sequence ID" value="GBP23342.1"/>
    <property type="molecule type" value="Genomic_DNA"/>
</dbReference>
<evidence type="ECO:0000313" key="2">
    <source>
        <dbReference type="Proteomes" id="UP000299102"/>
    </source>
</evidence>
<dbReference type="Proteomes" id="UP000299102">
    <property type="component" value="Unassembled WGS sequence"/>
</dbReference>
<keyword evidence="2" id="KW-1185">Reference proteome</keyword>
<name>A0A4C1UAD5_EUMVA</name>
<protein>
    <submittedName>
        <fullName evidence="1">Uncharacterized protein</fullName>
    </submittedName>
</protein>
<accession>A0A4C1UAD5</accession>
<comment type="caution">
    <text evidence="1">The sequence shown here is derived from an EMBL/GenBank/DDBJ whole genome shotgun (WGS) entry which is preliminary data.</text>
</comment>
<evidence type="ECO:0000313" key="1">
    <source>
        <dbReference type="EMBL" id="GBP23342.1"/>
    </source>
</evidence>
<gene>
    <name evidence="1" type="ORF">EVAR_22199_1</name>
</gene>
<reference evidence="1 2" key="1">
    <citation type="journal article" date="2019" name="Commun. Biol.">
        <title>The bagworm genome reveals a unique fibroin gene that provides high tensile strength.</title>
        <authorList>
            <person name="Kono N."/>
            <person name="Nakamura H."/>
            <person name="Ohtoshi R."/>
            <person name="Tomita M."/>
            <person name="Numata K."/>
            <person name="Arakawa K."/>
        </authorList>
    </citation>
    <scope>NUCLEOTIDE SEQUENCE [LARGE SCALE GENOMIC DNA]</scope>
</reference>
<organism evidence="1 2">
    <name type="scientific">Eumeta variegata</name>
    <name type="common">Bagworm moth</name>
    <name type="synonym">Eumeta japonica</name>
    <dbReference type="NCBI Taxonomy" id="151549"/>
    <lineage>
        <taxon>Eukaryota</taxon>
        <taxon>Metazoa</taxon>
        <taxon>Ecdysozoa</taxon>
        <taxon>Arthropoda</taxon>
        <taxon>Hexapoda</taxon>
        <taxon>Insecta</taxon>
        <taxon>Pterygota</taxon>
        <taxon>Neoptera</taxon>
        <taxon>Endopterygota</taxon>
        <taxon>Lepidoptera</taxon>
        <taxon>Glossata</taxon>
        <taxon>Ditrysia</taxon>
        <taxon>Tineoidea</taxon>
        <taxon>Psychidae</taxon>
        <taxon>Oiketicinae</taxon>
        <taxon>Eumeta</taxon>
    </lineage>
</organism>
<sequence length="90" mass="10291">MDAAAYVIVAGVLLYARGFARVDQTHPFIFCIDQSCWRFRPRSHFDSGPGAIPDLDLGPLFVSNSDMDSPFCRSSRFRFQCRYRSLFGFL</sequence>
<dbReference type="AlphaFoldDB" id="A0A4C1UAD5"/>